<sequence>MRSPFRNASYLLAGEAASRILGFLTTAVLARRLGLDGFGQIGFAAAMMSYGVVFTDLGLITVGTRSIARDRTVAAGLAGDLAPLRLLLGLAAATVMVLVALVLPRPATVRWLVLLYAGAVVVQSTILEWVFIGAEKTGIVSVSRVVTNCAYFGLVVVLVGHSRNILHVPVAFGAAAALGGLVLLAAFVADFGPPRLRLGSTRWRDLLRTAWPIGASSLLTQLHVNLGLILLGLIATFQQAGIYSSAYRLVFFLMTLDRVFYTVFFPVVSRFVKDQPGRLAELIGTAVRMILALSIPFCAGAFILARPILQTVFTVEYAGAVPVLRILVWFLPLSMLNSLAGSTLLAAGSERQFFSSTAKGVVAAVVLNLVAVPLAGAMGAALAIVAGEAFLLLLMGRGLLRLVRPRLGLRTFAPLAATAGMAVVVYFLRGMNLSACIGYGLLAYSVLLIVLRAVTAEDIGLTRNV</sequence>
<dbReference type="AlphaFoldDB" id="A0A938BT63"/>
<organism evidence="6 7">
    <name type="scientific">candidate division WOR-3 bacterium</name>
    <dbReference type="NCBI Taxonomy" id="2052148"/>
    <lineage>
        <taxon>Bacteria</taxon>
        <taxon>Bacteria division WOR-3</taxon>
    </lineage>
</organism>
<protein>
    <recommendedName>
        <fullName evidence="8">Flippase</fullName>
    </recommendedName>
</protein>
<evidence type="ECO:0000313" key="7">
    <source>
        <dbReference type="Proteomes" id="UP000779900"/>
    </source>
</evidence>
<evidence type="ECO:0008006" key="8">
    <source>
        <dbReference type="Google" id="ProtNLM"/>
    </source>
</evidence>
<feature type="transmembrane region" description="Helical" evidence="5">
    <location>
        <begin position="289"/>
        <end position="309"/>
    </location>
</feature>
<dbReference type="GO" id="GO:0016020">
    <property type="term" value="C:membrane"/>
    <property type="evidence" value="ECO:0007669"/>
    <property type="project" value="UniProtKB-SubCell"/>
</dbReference>
<reference evidence="6" key="1">
    <citation type="submission" date="2019-03" db="EMBL/GenBank/DDBJ databases">
        <title>Lake Tanganyika Metagenome-Assembled Genomes (MAGs).</title>
        <authorList>
            <person name="Tran P."/>
        </authorList>
    </citation>
    <scope>NUCLEOTIDE SEQUENCE</scope>
    <source>
        <strain evidence="6">K_DeepCast_150m_m2_040</strain>
    </source>
</reference>
<evidence type="ECO:0000313" key="6">
    <source>
        <dbReference type="EMBL" id="MBM3330628.1"/>
    </source>
</evidence>
<feature type="transmembrane region" description="Helical" evidence="5">
    <location>
        <begin position="7"/>
        <end position="29"/>
    </location>
</feature>
<accession>A0A938BT63</accession>
<dbReference type="InterPro" id="IPR052556">
    <property type="entry name" value="PolySynth_Transporter"/>
</dbReference>
<feature type="transmembrane region" description="Helical" evidence="5">
    <location>
        <begin position="407"/>
        <end position="428"/>
    </location>
</feature>
<evidence type="ECO:0000256" key="1">
    <source>
        <dbReference type="ARBA" id="ARBA00004141"/>
    </source>
</evidence>
<evidence type="ECO:0000256" key="5">
    <source>
        <dbReference type="SAM" id="Phobius"/>
    </source>
</evidence>
<proteinExistence type="predicted"/>
<evidence type="ECO:0000256" key="4">
    <source>
        <dbReference type="ARBA" id="ARBA00023136"/>
    </source>
</evidence>
<evidence type="ECO:0000256" key="3">
    <source>
        <dbReference type="ARBA" id="ARBA00022989"/>
    </source>
</evidence>
<feature type="transmembrane region" description="Helical" evidence="5">
    <location>
        <begin position="435"/>
        <end position="455"/>
    </location>
</feature>
<dbReference type="PANTHER" id="PTHR43424:SF1">
    <property type="entry name" value="LOCUS PUTATIVE PROTEIN 1-RELATED"/>
    <property type="match status" value="1"/>
</dbReference>
<feature type="transmembrane region" description="Helical" evidence="5">
    <location>
        <begin position="165"/>
        <end position="189"/>
    </location>
</feature>
<evidence type="ECO:0000256" key="2">
    <source>
        <dbReference type="ARBA" id="ARBA00022692"/>
    </source>
</evidence>
<comment type="caution">
    <text evidence="6">The sequence shown here is derived from an EMBL/GenBank/DDBJ whole genome shotgun (WGS) entry which is preliminary data.</text>
</comment>
<feature type="transmembrane region" description="Helical" evidence="5">
    <location>
        <begin position="139"/>
        <end position="159"/>
    </location>
</feature>
<dbReference type="EMBL" id="VGIR01000007">
    <property type="protein sequence ID" value="MBM3330628.1"/>
    <property type="molecule type" value="Genomic_DNA"/>
</dbReference>
<feature type="transmembrane region" description="Helical" evidence="5">
    <location>
        <begin position="360"/>
        <end position="387"/>
    </location>
</feature>
<feature type="transmembrane region" description="Helical" evidence="5">
    <location>
        <begin position="41"/>
        <end position="63"/>
    </location>
</feature>
<keyword evidence="4 5" id="KW-0472">Membrane</keyword>
<keyword evidence="2 5" id="KW-0812">Transmembrane</keyword>
<feature type="transmembrane region" description="Helical" evidence="5">
    <location>
        <begin position="109"/>
        <end position="132"/>
    </location>
</feature>
<feature type="transmembrane region" description="Helical" evidence="5">
    <location>
        <begin position="246"/>
        <end position="268"/>
    </location>
</feature>
<feature type="transmembrane region" description="Helical" evidence="5">
    <location>
        <begin position="329"/>
        <end position="348"/>
    </location>
</feature>
<keyword evidence="3 5" id="KW-1133">Transmembrane helix</keyword>
<comment type="subcellular location">
    <subcellularLocation>
        <location evidence="1">Membrane</location>
        <topology evidence="1">Multi-pass membrane protein</topology>
    </subcellularLocation>
</comment>
<dbReference type="InterPro" id="IPR002797">
    <property type="entry name" value="Polysacc_synth"/>
</dbReference>
<dbReference type="Pfam" id="PF01943">
    <property type="entry name" value="Polysacc_synt"/>
    <property type="match status" value="1"/>
</dbReference>
<dbReference type="Proteomes" id="UP000779900">
    <property type="component" value="Unassembled WGS sequence"/>
</dbReference>
<feature type="transmembrane region" description="Helical" evidence="5">
    <location>
        <begin position="84"/>
        <end position="103"/>
    </location>
</feature>
<feature type="transmembrane region" description="Helical" evidence="5">
    <location>
        <begin position="210"/>
        <end position="234"/>
    </location>
</feature>
<gene>
    <name evidence="6" type="ORF">FJY68_02100</name>
</gene>
<name>A0A938BT63_UNCW3</name>
<dbReference type="PANTHER" id="PTHR43424">
    <property type="entry name" value="LOCUS PUTATIVE PROTEIN 1-RELATED"/>
    <property type="match status" value="1"/>
</dbReference>